<protein>
    <submittedName>
        <fullName evidence="3">Aldo/keto reductase, aldo-keto reductase, NADP-dependent oxidoreductase</fullName>
    </submittedName>
</protein>
<proteinExistence type="predicted"/>
<dbReference type="InterPro" id="IPR020471">
    <property type="entry name" value="AKR"/>
</dbReference>
<organism evidence="3 4">
    <name type="scientific">Septoria linicola</name>
    <dbReference type="NCBI Taxonomy" id="215465"/>
    <lineage>
        <taxon>Eukaryota</taxon>
        <taxon>Fungi</taxon>
        <taxon>Dikarya</taxon>
        <taxon>Ascomycota</taxon>
        <taxon>Pezizomycotina</taxon>
        <taxon>Dothideomycetes</taxon>
        <taxon>Dothideomycetidae</taxon>
        <taxon>Mycosphaerellales</taxon>
        <taxon>Mycosphaerellaceae</taxon>
        <taxon>Septoria</taxon>
    </lineage>
</organism>
<accession>A0A9Q9EJ13</accession>
<evidence type="ECO:0000259" key="2">
    <source>
        <dbReference type="Pfam" id="PF00248"/>
    </source>
</evidence>
<dbReference type="PANTHER" id="PTHR43364:SF4">
    <property type="entry name" value="NAD(P)-LINKED OXIDOREDUCTASE SUPERFAMILY PROTEIN"/>
    <property type="match status" value="1"/>
</dbReference>
<dbReference type="InterPro" id="IPR036812">
    <property type="entry name" value="NAD(P)_OxRdtase_dom_sf"/>
</dbReference>
<keyword evidence="1" id="KW-0560">Oxidoreductase</keyword>
<dbReference type="EMBL" id="CP099421">
    <property type="protein sequence ID" value="USW52575.1"/>
    <property type="molecule type" value="Genomic_DNA"/>
</dbReference>
<dbReference type="Gene3D" id="3.20.20.100">
    <property type="entry name" value="NADP-dependent oxidoreductase domain"/>
    <property type="match status" value="1"/>
</dbReference>
<evidence type="ECO:0000313" key="3">
    <source>
        <dbReference type="EMBL" id="USW52575.1"/>
    </source>
</evidence>
<dbReference type="InterPro" id="IPR018170">
    <property type="entry name" value="Aldo/ket_reductase_CS"/>
</dbReference>
<reference evidence="3" key="1">
    <citation type="submission" date="2022-06" db="EMBL/GenBank/DDBJ databases">
        <title>Complete genome sequences of two strains of the flax pathogen Septoria linicola.</title>
        <authorList>
            <person name="Lapalu N."/>
            <person name="Simon A."/>
            <person name="Demenou B."/>
            <person name="Paumier D."/>
            <person name="Guillot M.-P."/>
            <person name="Gout L."/>
            <person name="Valade R."/>
        </authorList>
    </citation>
    <scope>NUCLEOTIDE SEQUENCE</scope>
    <source>
        <strain evidence="3">SE15195</strain>
    </source>
</reference>
<dbReference type="AlphaFoldDB" id="A0A9Q9EJ13"/>
<dbReference type="OrthoDB" id="2310150at2759"/>
<dbReference type="InterPro" id="IPR023210">
    <property type="entry name" value="NADP_OxRdtase_dom"/>
</dbReference>
<dbReference type="Pfam" id="PF00248">
    <property type="entry name" value="Aldo_ket_red"/>
    <property type="match status" value="1"/>
</dbReference>
<sequence length="342" mass="38784">MTSEQKSAVNVVFGAMTFGKAGAEQSRVHDLDTAKAILDIFQKHGHNEVDTARAYGVGSSEEMLGDLKWQERGIVLDTKYYPTANFAGPNAVPGWSTDGHLDEKGLRENLEKSLKALKTAQVDMWYLHGPDRTVPHEVTLKAVNDLYKEGKFKRLGVSNYMAWEVAQMSELCKQNGWKAIDVYQGVYNSLHRAIELELLSCLRKYGIAFYNYNPLAGGYLTDRYHRDDTDVESGCRFDASKWQGKMYRGRYWNDQYFDALDILRPVAEKHGLTEAECALRWMTNHSQLQRKHGDAIIIGASSVKHIEQNLIDLEKGPLPEEVVQALDQGWEGCKAISQKYFH</sequence>
<evidence type="ECO:0000313" key="4">
    <source>
        <dbReference type="Proteomes" id="UP001056384"/>
    </source>
</evidence>
<feature type="domain" description="NADP-dependent oxidoreductase" evidence="2">
    <location>
        <begin position="11"/>
        <end position="328"/>
    </location>
</feature>
<dbReference type="CDD" id="cd19075">
    <property type="entry name" value="AKR_AKR7A1-5"/>
    <property type="match status" value="1"/>
</dbReference>
<dbReference type="InterPro" id="IPR050523">
    <property type="entry name" value="AKR_Detox_Biosynth"/>
</dbReference>
<dbReference type="Proteomes" id="UP001056384">
    <property type="component" value="Chromosome 4"/>
</dbReference>
<gene>
    <name evidence="3" type="ORF">Slin15195_G058940</name>
</gene>
<dbReference type="PRINTS" id="PR00069">
    <property type="entry name" value="ALDKETRDTASE"/>
</dbReference>
<dbReference type="PROSITE" id="PS00062">
    <property type="entry name" value="ALDOKETO_REDUCTASE_2"/>
    <property type="match status" value="1"/>
</dbReference>
<keyword evidence="4" id="KW-1185">Reference proteome</keyword>
<evidence type="ECO:0000256" key="1">
    <source>
        <dbReference type="ARBA" id="ARBA00023002"/>
    </source>
</evidence>
<name>A0A9Q9EJ13_9PEZI</name>
<dbReference type="SUPFAM" id="SSF51430">
    <property type="entry name" value="NAD(P)-linked oxidoreductase"/>
    <property type="match status" value="1"/>
</dbReference>
<dbReference type="PANTHER" id="PTHR43364">
    <property type="entry name" value="NADH-SPECIFIC METHYLGLYOXAL REDUCTASE-RELATED"/>
    <property type="match status" value="1"/>
</dbReference>
<dbReference type="GO" id="GO:0016491">
    <property type="term" value="F:oxidoreductase activity"/>
    <property type="evidence" value="ECO:0007669"/>
    <property type="project" value="UniProtKB-KW"/>
</dbReference>